<dbReference type="InterPro" id="IPR036930">
    <property type="entry name" value="WGR_dom_sf"/>
</dbReference>
<dbReference type="InterPro" id="IPR049809">
    <property type="entry name" value="YehF/YfeS-like_WGR"/>
</dbReference>
<dbReference type="GO" id="GO:0003677">
    <property type="term" value="F:DNA binding"/>
    <property type="evidence" value="ECO:0007669"/>
    <property type="project" value="UniProtKB-KW"/>
</dbReference>
<dbReference type="EMBL" id="JACHBT010000011">
    <property type="protein sequence ID" value="MBB6505315.1"/>
    <property type="molecule type" value="Genomic_DNA"/>
</dbReference>
<dbReference type="PROSITE" id="PS51977">
    <property type="entry name" value="WGR"/>
    <property type="match status" value="1"/>
</dbReference>
<evidence type="ECO:0000313" key="3">
    <source>
        <dbReference type="Proteomes" id="UP000522313"/>
    </source>
</evidence>
<sequence length="89" mass="10004">MTPDMLPYTAIELIARNPARGVHRRWRLQAARDLFGRVTVETAWGRIGAPGRTLTRSFAAEDDALRYVRALLRRRAGAPRRLGTGYVAV</sequence>
<comment type="caution">
    <text evidence="2">The sequence shown here is derived from an EMBL/GenBank/DDBJ whole genome shotgun (WGS) entry which is preliminary data.</text>
</comment>
<dbReference type="InterPro" id="IPR008893">
    <property type="entry name" value="WGR_domain"/>
</dbReference>
<evidence type="ECO:0000313" key="2">
    <source>
        <dbReference type="EMBL" id="MBB6505315.1"/>
    </source>
</evidence>
<dbReference type="SUPFAM" id="SSF142921">
    <property type="entry name" value="WGR domain-like"/>
    <property type="match status" value="1"/>
</dbReference>
<name>A0A7X0JCX5_9SPHN</name>
<evidence type="ECO:0000259" key="1">
    <source>
        <dbReference type="PROSITE" id="PS51977"/>
    </source>
</evidence>
<dbReference type="RefSeq" id="WP_260396603.1">
    <property type="nucleotide sequence ID" value="NZ_JACHBT010000011.1"/>
</dbReference>
<dbReference type="SMART" id="SM00773">
    <property type="entry name" value="WGR"/>
    <property type="match status" value="1"/>
</dbReference>
<dbReference type="AlphaFoldDB" id="A0A7X0JCX5"/>
<dbReference type="Proteomes" id="UP000522313">
    <property type="component" value="Unassembled WGS sequence"/>
</dbReference>
<protein>
    <submittedName>
        <fullName evidence="2">Putative DNA-binding WGR domain protein</fullName>
    </submittedName>
</protein>
<accession>A0A7X0JCX5</accession>
<gene>
    <name evidence="2" type="ORF">F4693_002303</name>
</gene>
<proteinExistence type="predicted"/>
<feature type="domain" description="WGR" evidence="1">
    <location>
        <begin position="1"/>
        <end position="89"/>
    </location>
</feature>
<organism evidence="2 3">
    <name type="scientific">Sphingomonas endophytica</name>
    <dbReference type="NCBI Taxonomy" id="869719"/>
    <lineage>
        <taxon>Bacteria</taxon>
        <taxon>Pseudomonadati</taxon>
        <taxon>Pseudomonadota</taxon>
        <taxon>Alphaproteobacteria</taxon>
        <taxon>Sphingomonadales</taxon>
        <taxon>Sphingomonadaceae</taxon>
        <taxon>Sphingomonas</taxon>
    </lineage>
</organism>
<dbReference type="Pfam" id="PF05406">
    <property type="entry name" value="WGR"/>
    <property type="match status" value="1"/>
</dbReference>
<reference evidence="2 3" key="2">
    <citation type="submission" date="2020-08" db="EMBL/GenBank/DDBJ databases">
        <authorList>
            <person name="Partida-Martinez L."/>
            <person name="Huntemann M."/>
            <person name="Clum A."/>
            <person name="Wang J."/>
            <person name="Palaniappan K."/>
            <person name="Ritter S."/>
            <person name="Chen I.-M."/>
            <person name="Stamatis D."/>
            <person name="Reddy T."/>
            <person name="O'Malley R."/>
            <person name="Daum C."/>
            <person name="Shapiro N."/>
            <person name="Ivanova N."/>
            <person name="Kyrpides N."/>
            <person name="Woyke T."/>
        </authorList>
    </citation>
    <scope>NUCLEOTIDE SEQUENCE [LARGE SCALE GENOMIC DNA]</scope>
    <source>
        <strain evidence="2 3">AS3.13</strain>
    </source>
</reference>
<keyword evidence="2" id="KW-0238">DNA-binding</keyword>
<reference evidence="2 3" key="1">
    <citation type="submission" date="2020-08" db="EMBL/GenBank/DDBJ databases">
        <title>The Agave Microbiome: Exploring the role of microbial communities in plant adaptations to desert environments.</title>
        <authorList>
            <person name="Partida-Martinez L.P."/>
        </authorList>
    </citation>
    <scope>NUCLEOTIDE SEQUENCE [LARGE SCALE GENOMIC DNA]</scope>
    <source>
        <strain evidence="2 3">AS3.13</strain>
    </source>
</reference>
<dbReference type="CDD" id="cd07996">
    <property type="entry name" value="WGR_MMR_like"/>
    <property type="match status" value="1"/>
</dbReference>